<dbReference type="Pfam" id="PF00697">
    <property type="entry name" value="PRAI"/>
    <property type="match status" value="1"/>
</dbReference>
<keyword evidence="5 9" id="KW-0028">Amino-acid biosynthesis</keyword>
<dbReference type="Gene3D" id="3.20.20.70">
    <property type="entry name" value="Aldolase class I"/>
    <property type="match status" value="1"/>
</dbReference>
<comment type="pathway">
    <text evidence="2 9">Amino-acid biosynthesis; L-tryptophan biosynthesis; L-tryptophan from chorismate: step 3/5.</text>
</comment>
<gene>
    <name evidence="9" type="primary">trpF</name>
    <name evidence="11" type="ORF">HDF16_003052</name>
</gene>
<comment type="caution">
    <text evidence="11">The sequence shown here is derived from an EMBL/GenBank/DDBJ whole genome shotgun (WGS) entry which is preliminary data.</text>
</comment>
<organism evidence="11 12">
    <name type="scientific">Granulicella aggregans</name>
    <dbReference type="NCBI Taxonomy" id="474949"/>
    <lineage>
        <taxon>Bacteria</taxon>
        <taxon>Pseudomonadati</taxon>
        <taxon>Acidobacteriota</taxon>
        <taxon>Terriglobia</taxon>
        <taxon>Terriglobales</taxon>
        <taxon>Acidobacteriaceae</taxon>
        <taxon>Granulicella</taxon>
    </lineage>
</organism>
<keyword evidence="6 9" id="KW-0822">Tryptophan biosynthesis</keyword>
<name>A0A7W8E3T9_9BACT</name>
<dbReference type="SUPFAM" id="SSF51366">
    <property type="entry name" value="Ribulose-phoshate binding barrel"/>
    <property type="match status" value="1"/>
</dbReference>
<protein>
    <recommendedName>
        <fullName evidence="4 9">N-(5'-phosphoribosyl)anthranilate isomerase</fullName>
        <shortName evidence="9">PRAI</shortName>
        <ecNumber evidence="3 9">5.3.1.24</ecNumber>
    </recommendedName>
</protein>
<proteinExistence type="inferred from homology"/>
<comment type="catalytic activity">
    <reaction evidence="1 9">
        <text>N-(5-phospho-beta-D-ribosyl)anthranilate = 1-(2-carboxyphenylamino)-1-deoxy-D-ribulose 5-phosphate</text>
        <dbReference type="Rhea" id="RHEA:21540"/>
        <dbReference type="ChEBI" id="CHEBI:18277"/>
        <dbReference type="ChEBI" id="CHEBI:58613"/>
        <dbReference type="EC" id="5.3.1.24"/>
    </reaction>
</comment>
<evidence type="ECO:0000256" key="2">
    <source>
        <dbReference type="ARBA" id="ARBA00004664"/>
    </source>
</evidence>
<evidence type="ECO:0000256" key="9">
    <source>
        <dbReference type="HAMAP-Rule" id="MF_00135"/>
    </source>
</evidence>
<accession>A0A7W8E3T9</accession>
<dbReference type="HAMAP" id="MF_00135">
    <property type="entry name" value="PRAI"/>
    <property type="match status" value="1"/>
</dbReference>
<evidence type="ECO:0000256" key="5">
    <source>
        <dbReference type="ARBA" id="ARBA00022605"/>
    </source>
</evidence>
<evidence type="ECO:0000313" key="11">
    <source>
        <dbReference type="EMBL" id="MBB5058338.1"/>
    </source>
</evidence>
<keyword evidence="7 9" id="KW-0057">Aromatic amino acid biosynthesis</keyword>
<dbReference type="InterPro" id="IPR011060">
    <property type="entry name" value="RibuloseP-bd_barrel"/>
</dbReference>
<keyword evidence="12" id="KW-1185">Reference proteome</keyword>
<keyword evidence="8 9" id="KW-0413">Isomerase</keyword>
<dbReference type="PANTHER" id="PTHR42894">
    <property type="entry name" value="N-(5'-PHOSPHORIBOSYL)ANTHRANILATE ISOMERASE"/>
    <property type="match status" value="1"/>
</dbReference>
<dbReference type="EMBL" id="JACHIP010000004">
    <property type="protein sequence ID" value="MBB5058338.1"/>
    <property type="molecule type" value="Genomic_DNA"/>
</dbReference>
<evidence type="ECO:0000256" key="7">
    <source>
        <dbReference type="ARBA" id="ARBA00023141"/>
    </source>
</evidence>
<evidence type="ECO:0000256" key="6">
    <source>
        <dbReference type="ARBA" id="ARBA00022822"/>
    </source>
</evidence>
<dbReference type="InterPro" id="IPR013785">
    <property type="entry name" value="Aldolase_TIM"/>
</dbReference>
<dbReference type="AlphaFoldDB" id="A0A7W8E3T9"/>
<dbReference type="GO" id="GO:0000162">
    <property type="term" value="P:L-tryptophan biosynthetic process"/>
    <property type="evidence" value="ECO:0007669"/>
    <property type="project" value="UniProtKB-UniRule"/>
</dbReference>
<dbReference type="PANTHER" id="PTHR42894:SF1">
    <property type="entry name" value="N-(5'-PHOSPHORIBOSYL)ANTHRANILATE ISOMERASE"/>
    <property type="match status" value="1"/>
</dbReference>
<reference evidence="11 12" key="1">
    <citation type="submission" date="2020-08" db="EMBL/GenBank/DDBJ databases">
        <title>Genomic Encyclopedia of Type Strains, Phase IV (KMG-V): Genome sequencing to study the core and pangenomes of soil and plant-associated prokaryotes.</title>
        <authorList>
            <person name="Whitman W."/>
        </authorList>
    </citation>
    <scope>NUCLEOTIDE SEQUENCE [LARGE SCALE GENOMIC DNA]</scope>
    <source>
        <strain evidence="11 12">M8UP14</strain>
    </source>
</reference>
<comment type="similarity">
    <text evidence="9">Belongs to the TrpF family.</text>
</comment>
<dbReference type="InterPro" id="IPR001240">
    <property type="entry name" value="PRAI_dom"/>
</dbReference>
<evidence type="ECO:0000256" key="1">
    <source>
        <dbReference type="ARBA" id="ARBA00001164"/>
    </source>
</evidence>
<sequence length="220" mass="23387">MWIKICANTNLEDALLAAELGANAVGFVFAPSKRQVTPAQVAAITPHLPSTLEKIGVFMTRDEQEIVETFRLTGLTGVQLHGGLDLDLARDLRKELGDAVTIIQTIHWTVDGEANNAEEVRKQLRKIAQEAAIDSVLIDSKNAKGAGGTGVSFDWAAAREALADYSGKLIVAGGLRPENIAAAIAALNPWGVDVASGVEAAPGQKDREKLLRFIAGSQPR</sequence>
<evidence type="ECO:0000256" key="4">
    <source>
        <dbReference type="ARBA" id="ARBA00022272"/>
    </source>
</evidence>
<dbReference type="UniPathway" id="UPA00035">
    <property type="reaction ID" value="UER00042"/>
</dbReference>
<evidence type="ECO:0000313" key="12">
    <source>
        <dbReference type="Proteomes" id="UP000540989"/>
    </source>
</evidence>
<evidence type="ECO:0000259" key="10">
    <source>
        <dbReference type="Pfam" id="PF00697"/>
    </source>
</evidence>
<dbReference type="InterPro" id="IPR044643">
    <property type="entry name" value="TrpF_fam"/>
</dbReference>
<dbReference type="CDD" id="cd00405">
    <property type="entry name" value="PRAI"/>
    <property type="match status" value="1"/>
</dbReference>
<dbReference type="RefSeq" id="WP_184217926.1">
    <property type="nucleotide sequence ID" value="NZ_JACHIP010000004.1"/>
</dbReference>
<feature type="domain" description="N-(5'phosphoribosyl) anthranilate isomerase (PRAI)" evidence="10">
    <location>
        <begin position="3"/>
        <end position="214"/>
    </location>
</feature>
<dbReference type="EC" id="5.3.1.24" evidence="3 9"/>
<evidence type="ECO:0000256" key="8">
    <source>
        <dbReference type="ARBA" id="ARBA00023235"/>
    </source>
</evidence>
<evidence type="ECO:0000256" key="3">
    <source>
        <dbReference type="ARBA" id="ARBA00012572"/>
    </source>
</evidence>
<dbReference type="Proteomes" id="UP000540989">
    <property type="component" value="Unassembled WGS sequence"/>
</dbReference>
<dbReference type="GO" id="GO:0004640">
    <property type="term" value="F:phosphoribosylanthranilate isomerase activity"/>
    <property type="evidence" value="ECO:0007669"/>
    <property type="project" value="UniProtKB-UniRule"/>
</dbReference>